<reference evidence="4" key="1">
    <citation type="submission" date="2023-07" db="EMBL/GenBank/DDBJ databases">
        <title>Chromosome-level genome assembly of Artemia franciscana.</title>
        <authorList>
            <person name="Jo E."/>
        </authorList>
    </citation>
    <scope>NUCLEOTIDE SEQUENCE</scope>
    <source>
        <tissue evidence="4">Whole body</tissue>
    </source>
</reference>
<dbReference type="GO" id="GO:0005635">
    <property type="term" value="C:nuclear envelope"/>
    <property type="evidence" value="ECO:0007669"/>
    <property type="project" value="UniProtKB-ARBA"/>
</dbReference>
<dbReference type="FunFam" id="3.10.450.50:FF:000005">
    <property type="entry name" value="Nuclear transport factor 2"/>
    <property type="match status" value="1"/>
</dbReference>
<dbReference type="Pfam" id="PF02136">
    <property type="entry name" value="NTF2"/>
    <property type="match status" value="1"/>
</dbReference>
<keyword evidence="2" id="KW-0813">Transport</keyword>
<dbReference type="InterPro" id="IPR002075">
    <property type="entry name" value="NTF2_dom"/>
</dbReference>
<feature type="domain" description="NTF2" evidence="3">
    <location>
        <begin position="12"/>
        <end position="126"/>
    </location>
</feature>
<keyword evidence="2" id="KW-0653">Protein transport</keyword>
<evidence type="ECO:0000313" key="4">
    <source>
        <dbReference type="EMBL" id="KAK2723569.1"/>
    </source>
</evidence>
<dbReference type="CDD" id="cd00780">
    <property type="entry name" value="NTF2"/>
    <property type="match status" value="1"/>
</dbReference>
<keyword evidence="1 2" id="KW-0963">Cytoplasm</keyword>
<dbReference type="EMBL" id="JAVRJZ010000004">
    <property type="protein sequence ID" value="KAK2723569.1"/>
    <property type="molecule type" value="Genomic_DNA"/>
</dbReference>
<proteinExistence type="predicted"/>
<evidence type="ECO:0000256" key="2">
    <source>
        <dbReference type="RuleBase" id="RU369002"/>
    </source>
</evidence>
<accession>A0AA88LEK0</accession>
<keyword evidence="2" id="KW-0539">Nucleus</keyword>
<dbReference type="GO" id="GO:0005737">
    <property type="term" value="C:cytoplasm"/>
    <property type="evidence" value="ECO:0007669"/>
    <property type="project" value="UniProtKB-SubCell"/>
</dbReference>
<dbReference type="AlphaFoldDB" id="A0AA88LEK0"/>
<comment type="caution">
    <text evidence="4">The sequence shown here is derived from an EMBL/GenBank/DDBJ whole genome shotgun (WGS) entry which is preliminary data.</text>
</comment>
<evidence type="ECO:0000256" key="1">
    <source>
        <dbReference type="ARBA" id="ARBA00022490"/>
    </source>
</evidence>
<evidence type="ECO:0000313" key="5">
    <source>
        <dbReference type="Proteomes" id="UP001187531"/>
    </source>
</evidence>
<dbReference type="SUPFAM" id="SSF54427">
    <property type="entry name" value="NTF2-like"/>
    <property type="match status" value="1"/>
</dbReference>
<dbReference type="GO" id="GO:0051028">
    <property type="term" value="P:mRNA transport"/>
    <property type="evidence" value="ECO:0007669"/>
    <property type="project" value="UniProtKB-UniRule"/>
</dbReference>
<sequence>MSAQLNPQYEAIGQAFVQQYYKVFDDSNQRPHLVNFYNAETSLMSFEGVQIQGSAKIAEKLASLSFQKVQHAVTTVDSQPMFDGGILTSVIGQLKTDDDPPLSFTQIFVLKPIGDSFYLQHDIFRFALHI</sequence>
<comment type="function">
    <text evidence="2">Has a role in nuclear-cytoplasmic transport of proteins and mRNAs.</text>
</comment>
<dbReference type="Proteomes" id="UP001187531">
    <property type="component" value="Unassembled WGS sequence"/>
</dbReference>
<dbReference type="PROSITE" id="PS50177">
    <property type="entry name" value="NTF2_DOMAIN"/>
    <property type="match status" value="1"/>
</dbReference>
<evidence type="ECO:0000259" key="3">
    <source>
        <dbReference type="PROSITE" id="PS50177"/>
    </source>
</evidence>
<protein>
    <recommendedName>
        <fullName evidence="2">NTF2-related export protein</fullName>
    </recommendedName>
</protein>
<organism evidence="4 5">
    <name type="scientific">Artemia franciscana</name>
    <name type="common">Brine shrimp</name>
    <name type="synonym">Artemia sanfranciscana</name>
    <dbReference type="NCBI Taxonomy" id="6661"/>
    <lineage>
        <taxon>Eukaryota</taxon>
        <taxon>Metazoa</taxon>
        <taxon>Ecdysozoa</taxon>
        <taxon>Arthropoda</taxon>
        <taxon>Crustacea</taxon>
        <taxon>Branchiopoda</taxon>
        <taxon>Anostraca</taxon>
        <taxon>Artemiidae</taxon>
        <taxon>Artemia</taxon>
    </lineage>
</organism>
<comment type="subcellular location">
    <subcellularLocation>
        <location evidence="2">Cytoplasm</location>
    </subcellularLocation>
    <subcellularLocation>
        <location evidence="2">Nucleus</location>
    </subcellularLocation>
</comment>
<gene>
    <name evidence="4" type="ORF">QYM36_002048</name>
</gene>
<dbReference type="Gene3D" id="3.10.450.50">
    <property type="match status" value="1"/>
</dbReference>
<dbReference type="GO" id="GO:0006606">
    <property type="term" value="P:protein import into nucleus"/>
    <property type="evidence" value="ECO:0007669"/>
    <property type="project" value="UniProtKB-ARBA"/>
</dbReference>
<dbReference type="InterPro" id="IPR045875">
    <property type="entry name" value="NTF2"/>
</dbReference>
<dbReference type="InterPro" id="IPR018222">
    <property type="entry name" value="Nuclear_transport_factor_2_euk"/>
</dbReference>
<keyword evidence="5" id="KW-1185">Reference proteome</keyword>
<dbReference type="PANTHER" id="PTHR12612">
    <property type="entry name" value="NUCLEAR TRANSPORT FACTOR 2"/>
    <property type="match status" value="1"/>
</dbReference>
<name>A0AA88LEK0_ARTSF</name>
<dbReference type="InterPro" id="IPR032710">
    <property type="entry name" value="NTF2-like_dom_sf"/>
</dbReference>